<dbReference type="OrthoDB" id="6079484at2759"/>
<accession>A0A0D2IXR6</accession>
<gene>
    <name evidence="1" type="ORF">Z520_01965</name>
</gene>
<dbReference type="SUPFAM" id="SSF50630">
    <property type="entry name" value="Acid proteases"/>
    <property type="match status" value="1"/>
</dbReference>
<evidence type="ECO:0000313" key="2">
    <source>
        <dbReference type="Proteomes" id="UP000053411"/>
    </source>
</evidence>
<protein>
    <recommendedName>
        <fullName evidence="3">Peptidase A2 domain-containing protein</fullName>
    </recommendedName>
</protein>
<dbReference type="Gene3D" id="2.40.70.10">
    <property type="entry name" value="Acid Proteases"/>
    <property type="match status" value="2"/>
</dbReference>
<dbReference type="VEuPathDB" id="FungiDB:Z520_01965"/>
<dbReference type="InterPro" id="IPR021109">
    <property type="entry name" value="Peptidase_aspartic_dom_sf"/>
</dbReference>
<reference evidence="1 2" key="1">
    <citation type="submission" date="2015-01" db="EMBL/GenBank/DDBJ databases">
        <title>The Genome Sequence of Fonsecaea multimorphosa CBS 102226.</title>
        <authorList>
            <consortium name="The Broad Institute Genomics Platform"/>
            <person name="Cuomo C."/>
            <person name="de Hoog S."/>
            <person name="Gorbushina A."/>
            <person name="Stielow B."/>
            <person name="Teixiera M."/>
            <person name="Abouelleil A."/>
            <person name="Chapman S.B."/>
            <person name="Priest M."/>
            <person name="Young S.K."/>
            <person name="Wortman J."/>
            <person name="Nusbaum C."/>
            <person name="Birren B."/>
        </authorList>
    </citation>
    <scope>NUCLEOTIDE SEQUENCE [LARGE SCALE GENOMIC DNA]</scope>
    <source>
        <strain evidence="1 2">CBS 102226</strain>
    </source>
</reference>
<proteinExistence type="predicted"/>
<dbReference type="GeneID" id="27707711"/>
<evidence type="ECO:0008006" key="3">
    <source>
        <dbReference type="Google" id="ProtNLM"/>
    </source>
</evidence>
<dbReference type="Proteomes" id="UP000053411">
    <property type="component" value="Unassembled WGS sequence"/>
</dbReference>
<organism evidence="1 2">
    <name type="scientific">Fonsecaea multimorphosa CBS 102226</name>
    <dbReference type="NCBI Taxonomy" id="1442371"/>
    <lineage>
        <taxon>Eukaryota</taxon>
        <taxon>Fungi</taxon>
        <taxon>Dikarya</taxon>
        <taxon>Ascomycota</taxon>
        <taxon>Pezizomycotina</taxon>
        <taxon>Eurotiomycetes</taxon>
        <taxon>Chaetothyriomycetidae</taxon>
        <taxon>Chaetothyriales</taxon>
        <taxon>Herpotrichiellaceae</taxon>
        <taxon>Fonsecaea</taxon>
    </lineage>
</organism>
<dbReference type="EMBL" id="KN848064">
    <property type="protein sequence ID" value="KIY01827.1"/>
    <property type="molecule type" value="Genomic_DNA"/>
</dbReference>
<sequence>MSDLTALPVVIPGDAPTPLPARSKIKAHLQVRSYIDIDLNGFTKPAVADTGAQENVMSAELATSLRLIIKQPASGYQVPEFVNPVGKSMMALGYVCVPCRFKGEVEEIAENRFWVLPKMIVPLVVGRKFLDITQSLTRFRHRLRKITTSFKGFGPRALHMELPRQRLRCNVGDEMVQTVPDTGSDLDLMSLSLAQSHHYPIRRFCGECELVQFADGSTRRLYGKVVVPFSIGPLSIERREREFYVLQGLTSPVLLGNSTLEEFDAFNAHQDEFVDLDDLDPFSDLYYIRWIQRNEVENFLEASFDDWEFLTGLGGNLSDPMQGHGQQNFPSRFRRWFKRCQGQSSGRCFSGEGTRTSIL</sequence>
<dbReference type="AlphaFoldDB" id="A0A0D2IXR6"/>
<evidence type="ECO:0000313" key="1">
    <source>
        <dbReference type="EMBL" id="KIY01827.1"/>
    </source>
</evidence>
<dbReference type="CDD" id="cd00303">
    <property type="entry name" value="retropepsin_like"/>
    <property type="match status" value="2"/>
</dbReference>
<name>A0A0D2IXR6_9EURO</name>
<dbReference type="STRING" id="1442371.A0A0D2IXR6"/>
<keyword evidence="2" id="KW-1185">Reference proteome</keyword>
<dbReference type="RefSeq" id="XP_016635949.1">
    <property type="nucleotide sequence ID" value="XM_016772479.1"/>
</dbReference>